<protein>
    <submittedName>
        <fullName evidence="1">Uncharacterized protein</fullName>
    </submittedName>
</protein>
<dbReference type="Gene3D" id="3.40.1190.20">
    <property type="match status" value="1"/>
</dbReference>
<dbReference type="EMBL" id="JAJTJA010000007">
    <property type="protein sequence ID" value="KAH8696623.1"/>
    <property type="molecule type" value="Genomic_DNA"/>
</dbReference>
<name>A0AAD4Q076_9EURO</name>
<dbReference type="Proteomes" id="UP001201262">
    <property type="component" value="Unassembled WGS sequence"/>
</dbReference>
<dbReference type="InterPro" id="IPR029056">
    <property type="entry name" value="Ribokinase-like"/>
</dbReference>
<proteinExistence type="predicted"/>
<dbReference type="GeneID" id="70248657"/>
<dbReference type="SUPFAM" id="SSF53613">
    <property type="entry name" value="Ribokinase-like"/>
    <property type="match status" value="1"/>
</dbReference>
<reference evidence="1" key="1">
    <citation type="submission" date="2021-12" db="EMBL/GenBank/DDBJ databases">
        <title>Convergent genome expansion in fungi linked to evolution of root-endophyte symbiosis.</title>
        <authorList>
            <consortium name="DOE Joint Genome Institute"/>
            <person name="Ke Y.-H."/>
            <person name="Bonito G."/>
            <person name="Liao H.-L."/>
            <person name="Looney B."/>
            <person name="Rojas-Flechas A."/>
            <person name="Nash J."/>
            <person name="Hameed K."/>
            <person name="Schadt C."/>
            <person name="Martin F."/>
            <person name="Crous P.W."/>
            <person name="Miettinen O."/>
            <person name="Magnuson J.K."/>
            <person name="Labbe J."/>
            <person name="Jacobson D."/>
            <person name="Doktycz M.J."/>
            <person name="Veneault-Fourrey C."/>
            <person name="Kuo A."/>
            <person name="Mondo S."/>
            <person name="Calhoun S."/>
            <person name="Riley R."/>
            <person name="Ohm R."/>
            <person name="LaButti K."/>
            <person name="Andreopoulos B."/>
            <person name="Pangilinan J."/>
            <person name="Nolan M."/>
            <person name="Tritt A."/>
            <person name="Clum A."/>
            <person name="Lipzen A."/>
            <person name="Daum C."/>
            <person name="Barry K."/>
            <person name="Grigoriev I.V."/>
            <person name="Vilgalys R."/>
        </authorList>
    </citation>
    <scope>NUCLEOTIDE SEQUENCE</scope>
    <source>
        <strain evidence="1">PMI_201</strain>
    </source>
</reference>
<evidence type="ECO:0000313" key="2">
    <source>
        <dbReference type="Proteomes" id="UP001201262"/>
    </source>
</evidence>
<dbReference type="AlphaFoldDB" id="A0AAD4Q076"/>
<keyword evidence="2" id="KW-1185">Reference proteome</keyword>
<accession>A0AAD4Q076</accession>
<evidence type="ECO:0000313" key="1">
    <source>
        <dbReference type="EMBL" id="KAH8696623.1"/>
    </source>
</evidence>
<dbReference type="PANTHER" id="PTHR47098:SF1">
    <property type="entry name" value="PFKB FAMILY CARBOHYDRATE KINASE SUPERFAMILY (AFU_ORTHOLOGUE AFUA_4G09500)"/>
    <property type="match status" value="1"/>
</dbReference>
<dbReference type="RefSeq" id="XP_046071559.1">
    <property type="nucleotide sequence ID" value="XM_046218370.1"/>
</dbReference>
<organism evidence="1 2">
    <name type="scientific">Talaromyces proteolyticus</name>
    <dbReference type="NCBI Taxonomy" id="1131652"/>
    <lineage>
        <taxon>Eukaryota</taxon>
        <taxon>Fungi</taxon>
        <taxon>Dikarya</taxon>
        <taxon>Ascomycota</taxon>
        <taxon>Pezizomycotina</taxon>
        <taxon>Eurotiomycetes</taxon>
        <taxon>Eurotiomycetidae</taxon>
        <taxon>Eurotiales</taxon>
        <taxon>Trichocomaceae</taxon>
        <taxon>Talaromyces</taxon>
        <taxon>Talaromyces sect. Bacilispori</taxon>
    </lineage>
</organism>
<sequence>MLENGIYFTILGLVVLDDIRFPDQRPLNNILGSSGVYARLFLPPPQTESVGWMLHIEHDFLESTQRQLERWSVSLYTDKEADNLSTRGLLEYGDTTFAPKKFRYTTPVLTVQERSLANTELLKSKAYHYLETPQTIATRVSDLHSLLQKVIPALPEKPLVIWEPATLSCKPDNLQACLDAVAFVDVFSPNHLELLSLFGEPASSTTIDKEKIKSLVTIFIDRGIGRDGTGVAIIRAGEHGCCILRIPNINPVWLPTFYNNSSSSSEKMLGQNSMFADPTGARNAFLGPYAVGYIKTNSAYFALEQVGVPELSTVEGKEEELWNGNSVLSRFREYVHSLESLEVTTIPEGTWQ</sequence>
<dbReference type="PANTHER" id="PTHR47098">
    <property type="entry name" value="PROTEIN MAK32"/>
    <property type="match status" value="1"/>
</dbReference>
<comment type="caution">
    <text evidence="1">The sequence shown here is derived from an EMBL/GenBank/DDBJ whole genome shotgun (WGS) entry which is preliminary data.</text>
</comment>
<gene>
    <name evidence="1" type="ORF">BGW36DRAFT_398115</name>
</gene>